<gene>
    <name evidence="1" type="ORF">BU25DRAFT_21956</name>
</gene>
<sequence>MGRAGVWGTETGHMEVFLSRSCMGLGLLFRLTSALPGFYGKFTFTDRSGTFALLCEVGVSLFVQAIPGVALAIHDFTQLTLTVNSSVSMLLVMVYCCFTQRRHYSWSLAHTHVLVFALFRRCNEVQVMAKLSFRKQVREIKDMVYKGWNVELTDFLLRQVSVKSVSQRPVPKLRYMNLAGRGSFAGACNQGVQPNREHLCVDEGKQTHCGDNLSH</sequence>
<name>A0ACB6S5C7_9PLEO</name>
<proteinExistence type="predicted"/>
<accession>A0ACB6S5C7</accession>
<evidence type="ECO:0000313" key="2">
    <source>
        <dbReference type="Proteomes" id="UP000799754"/>
    </source>
</evidence>
<evidence type="ECO:0000313" key="1">
    <source>
        <dbReference type="EMBL" id="KAF2629445.1"/>
    </source>
</evidence>
<protein>
    <submittedName>
        <fullName evidence="1">Uncharacterized protein</fullName>
    </submittedName>
</protein>
<dbReference type="EMBL" id="MU006710">
    <property type="protein sequence ID" value="KAF2629445.1"/>
    <property type="molecule type" value="Genomic_DNA"/>
</dbReference>
<dbReference type="Proteomes" id="UP000799754">
    <property type="component" value="Unassembled WGS sequence"/>
</dbReference>
<keyword evidence="2" id="KW-1185">Reference proteome</keyword>
<reference evidence="1" key="1">
    <citation type="journal article" date="2020" name="Stud. Mycol.">
        <title>101 Dothideomycetes genomes: a test case for predicting lifestyles and emergence of pathogens.</title>
        <authorList>
            <person name="Haridas S."/>
            <person name="Albert R."/>
            <person name="Binder M."/>
            <person name="Bloem J."/>
            <person name="Labutti K."/>
            <person name="Salamov A."/>
            <person name="Andreopoulos B."/>
            <person name="Baker S."/>
            <person name="Barry K."/>
            <person name="Bills G."/>
            <person name="Bluhm B."/>
            <person name="Cannon C."/>
            <person name="Castanera R."/>
            <person name="Culley D."/>
            <person name="Daum C."/>
            <person name="Ezra D."/>
            <person name="Gonzalez J."/>
            <person name="Henrissat B."/>
            <person name="Kuo A."/>
            <person name="Liang C."/>
            <person name="Lipzen A."/>
            <person name="Lutzoni F."/>
            <person name="Magnuson J."/>
            <person name="Mondo S."/>
            <person name="Nolan M."/>
            <person name="Ohm R."/>
            <person name="Pangilinan J."/>
            <person name="Park H.-J."/>
            <person name="Ramirez L."/>
            <person name="Alfaro M."/>
            <person name="Sun H."/>
            <person name="Tritt A."/>
            <person name="Yoshinaga Y."/>
            <person name="Zwiers L.-H."/>
            <person name="Turgeon B."/>
            <person name="Goodwin S."/>
            <person name="Spatafora J."/>
            <person name="Crous P."/>
            <person name="Grigoriev I."/>
        </authorList>
    </citation>
    <scope>NUCLEOTIDE SEQUENCE</scope>
    <source>
        <strain evidence="1">CBS 525.71</strain>
    </source>
</reference>
<organism evidence="1 2">
    <name type="scientific">Macroventuria anomochaeta</name>
    <dbReference type="NCBI Taxonomy" id="301207"/>
    <lineage>
        <taxon>Eukaryota</taxon>
        <taxon>Fungi</taxon>
        <taxon>Dikarya</taxon>
        <taxon>Ascomycota</taxon>
        <taxon>Pezizomycotina</taxon>
        <taxon>Dothideomycetes</taxon>
        <taxon>Pleosporomycetidae</taxon>
        <taxon>Pleosporales</taxon>
        <taxon>Pleosporineae</taxon>
        <taxon>Didymellaceae</taxon>
        <taxon>Macroventuria</taxon>
    </lineage>
</organism>
<comment type="caution">
    <text evidence="1">The sequence shown here is derived from an EMBL/GenBank/DDBJ whole genome shotgun (WGS) entry which is preliminary data.</text>
</comment>